<evidence type="ECO:0000256" key="2">
    <source>
        <dbReference type="ARBA" id="ARBA00004555"/>
    </source>
</evidence>
<keyword evidence="5" id="KW-0645">Protease</keyword>
<organism evidence="22 23">
    <name type="scientific">Acanthoscelides obtectus</name>
    <name type="common">Bean weevil</name>
    <name type="synonym">Bruchus obtectus</name>
    <dbReference type="NCBI Taxonomy" id="200917"/>
    <lineage>
        <taxon>Eukaryota</taxon>
        <taxon>Metazoa</taxon>
        <taxon>Ecdysozoa</taxon>
        <taxon>Arthropoda</taxon>
        <taxon>Hexapoda</taxon>
        <taxon>Insecta</taxon>
        <taxon>Pterygota</taxon>
        <taxon>Neoptera</taxon>
        <taxon>Endopterygota</taxon>
        <taxon>Coleoptera</taxon>
        <taxon>Polyphaga</taxon>
        <taxon>Cucujiformia</taxon>
        <taxon>Chrysomeloidea</taxon>
        <taxon>Chrysomelidae</taxon>
        <taxon>Bruchinae</taxon>
        <taxon>Bruchini</taxon>
        <taxon>Acanthoscelides</taxon>
    </lineage>
</organism>
<dbReference type="EC" id="3.4.21.69" evidence="15"/>
<dbReference type="SMART" id="SM00020">
    <property type="entry name" value="Tryp_SPc"/>
    <property type="match status" value="1"/>
</dbReference>
<proteinExistence type="predicted"/>
<dbReference type="InterPro" id="IPR009003">
    <property type="entry name" value="Peptidase_S1_PA"/>
</dbReference>
<dbReference type="Gene3D" id="2.40.10.10">
    <property type="entry name" value="Trypsin-like serine proteases"/>
    <property type="match status" value="1"/>
</dbReference>
<comment type="function">
    <text evidence="14">Protein C is a vitamin K-dependent serine protease that regulates blood coagulation by inactivating factors Va and VIIIa in the presence of calcium ions and phospholipids. Exerts a protective effect on the endothelial cell barrier function.</text>
</comment>
<keyword evidence="12" id="KW-0325">Glycoprotein</keyword>
<gene>
    <name evidence="22" type="ORF">ACAOBT_LOCUS23356</name>
</gene>
<dbReference type="GO" id="GO:0005794">
    <property type="term" value="C:Golgi apparatus"/>
    <property type="evidence" value="ECO:0007669"/>
    <property type="project" value="UniProtKB-SubCell"/>
</dbReference>
<comment type="subcellular location">
    <subcellularLocation>
        <location evidence="1">Endoplasmic reticulum</location>
    </subcellularLocation>
    <subcellularLocation>
        <location evidence="2">Golgi apparatus</location>
    </subcellularLocation>
    <subcellularLocation>
        <location evidence="3">Secreted</location>
    </subcellularLocation>
</comment>
<sequence length="262" mass="28035">MTLASVHSLAIIVLIGCSLPVCFGDNGIDTKESDMANAVLPNIITSKNHDNRSPWMKRFSASGKSGRPANLLGTIILRPPDKTVTEKIVESQQISIKENSSNAVQDSQPQRGNVIDWFLGVVGARPPESNQPGEAGSPQVVSDCPPCRVAVGWGATKQNGQTASKLQEVKVPIMSNVDCKKTGYGSRITDNMVCAGYPEGKKDSCQGDSGGPLLVQNGTAYQIVGIVSWGEGCAQANYPGVYTRVNRYISWIKSLTRDACYC</sequence>
<dbReference type="SUPFAM" id="SSF50494">
    <property type="entry name" value="Trypsin-like serine proteases"/>
    <property type="match status" value="1"/>
</dbReference>
<keyword evidence="11" id="KW-1015">Disulfide bond</keyword>
<evidence type="ECO:0000313" key="22">
    <source>
        <dbReference type="EMBL" id="CAH1996771.1"/>
    </source>
</evidence>
<evidence type="ECO:0000256" key="3">
    <source>
        <dbReference type="ARBA" id="ARBA00004613"/>
    </source>
</evidence>
<dbReference type="InterPro" id="IPR001254">
    <property type="entry name" value="Trypsin_dom"/>
</dbReference>
<evidence type="ECO:0000256" key="4">
    <source>
        <dbReference type="ARBA" id="ARBA00022525"/>
    </source>
</evidence>
<name>A0A9P0LH71_ACAOB</name>
<evidence type="ECO:0000256" key="9">
    <source>
        <dbReference type="ARBA" id="ARBA00022825"/>
    </source>
</evidence>
<evidence type="ECO:0000256" key="20">
    <source>
        <dbReference type="SAM" id="SignalP"/>
    </source>
</evidence>
<evidence type="ECO:0000259" key="21">
    <source>
        <dbReference type="PROSITE" id="PS50240"/>
    </source>
</evidence>
<comment type="caution">
    <text evidence="22">The sequence shown here is derived from an EMBL/GenBank/DDBJ whole genome shotgun (WGS) entry which is preliminary data.</text>
</comment>
<keyword evidence="8" id="KW-0256">Endoplasmic reticulum</keyword>
<evidence type="ECO:0000256" key="18">
    <source>
        <dbReference type="ARBA" id="ARBA00042403"/>
    </source>
</evidence>
<keyword evidence="23" id="KW-1185">Reference proteome</keyword>
<evidence type="ECO:0000256" key="19">
    <source>
        <dbReference type="ARBA" id="ARBA00042906"/>
    </source>
</evidence>
<protein>
    <recommendedName>
        <fullName evidence="16">Vitamin K-dependent protein C</fullName>
        <ecNumber evidence="15">3.4.21.69</ecNumber>
    </recommendedName>
    <alternativeName>
        <fullName evidence="19">Anticoagulant protein C</fullName>
    </alternativeName>
    <alternativeName>
        <fullName evidence="17">Autoprothrombin IIA</fullName>
    </alternativeName>
    <alternativeName>
        <fullName evidence="18">Blood coagulation factor XIV</fullName>
    </alternativeName>
</protein>
<evidence type="ECO:0000256" key="14">
    <source>
        <dbReference type="ARBA" id="ARBA00037553"/>
    </source>
</evidence>
<dbReference type="GO" id="GO:0004252">
    <property type="term" value="F:serine-type endopeptidase activity"/>
    <property type="evidence" value="ECO:0007669"/>
    <property type="project" value="UniProtKB-EC"/>
</dbReference>
<dbReference type="InterPro" id="IPR050127">
    <property type="entry name" value="Serine_Proteases_S1"/>
</dbReference>
<dbReference type="GO" id="GO:0006508">
    <property type="term" value="P:proteolysis"/>
    <property type="evidence" value="ECO:0007669"/>
    <property type="project" value="UniProtKB-KW"/>
</dbReference>
<evidence type="ECO:0000256" key="7">
    <source>
        <dbReference type="ARBA" id="ARBA00022801"/>
    </source>
</evidence>
<comment type="catalytic activity">
    <reaction evidence="13">
        <text>Degradation of blood coagulation factors Va and VIIIa.</text>
        <dbReference type="EC" id="3.4.21.69"/>
    </reaction>
</comment>
<evidence type="ECO:0000256" key="5">
    <source>
        <dbReference type="ARBA" id="ARBA00022670"/>
    </source>
</evidence>
<evidence type="ECO:0000256" key="17">
    <source>
        <dbReference type="ARBA" id="ARBA00041306"/>
    </source>
</evidence>
<feature type="domain" description="Peptidase S1" evidence="21">
    <location>
        <begin position="1"/>
        <end position="257"/>
    </location>
</feature>
<dbReference type="GO" id="GO:0007599">
    <property type="term" value="P:hemostasis"/>
    <property type="evidence" value="ECO:0007669"/>
    <property type="project" value="UniProtKB-KW"/>
</dbReference>
<dbReference type="Proteomes" id="UP001152888">
    <property type="component" value="Unassembled WGS sequence"/>
</dbReference>
<dbReference type="InterPro" id="IPR043504">
    <property type="entry name" value="Peptidase_S1_PA_chymotrypsin"/>
</dbReference>
<evidence type="ECO:0000256" key="15">
    <source>
        <dbReference type="ARBA" id="ARBA00038995"/>
    </source>
</evidence>
<evidence type="ECO:0000313" key="23">
    <source>
        <dbReference type="Proteomes" id="UP001152888"/>
    </source>
</evidence>
<dbReference type="InterPro" id="IPR033116">
    <property type="entry name" value="TRYPSIN_SER"/>
</dbReference>
<evidence type="ECO:0000256" key="1">
    <source>
        <dbReference type="ARBA" id="ARBA00004240"/>
    </source>
</evidence>
<dbReference type="PROSITE" id="PS00135">
    <property type="entry name" value="TRYPSIN_SER"/>
    <property type="match status" value="1"/>
</dbReference>
<keyword evidence="9" id="KW-0720">Serine protease</keyword>
<dbReference type="EMBL" id="CAKOFQ010007267">
    <property type="protein sequence ID" value="CAH1996771.1"/>
    <property type="molecule type" value="Genomic_DNA"/>
</dbReference>
<evidence type="ECO:0000256" key="8">
    <source>
        <dbReference type="ARBA" id="ARBA00022824"/>
    </source>
</evidence>
<keyword evidence="6" id="KW-0356">Hemostasis</keyword>
<keyword evidence="4" id="KW-0964">Secreted</keyword>
<dbReference type="PROSITE" id="PS50240">
    <property type="entry name" value="TRYPSIN_DOM"/>
    <property type="match status" value="1"/>
</dbReference>
<keyword evidence="20" id="KW-0732">Signal</keyword>
<dbReference type="PANTHER" id="PTHR24264">
    <property type="entry name" value="TRYPSIN-RELATED"/>
    <property type="match status" value="1"/>
</dbReference>
<keyword evidence="10" id="KW-0333">Golgi apparatus</keyword>
<feature type="signal peptide" evidence="20">
    <location>
        <begin position="1"/>
        <end position="24"/>
    </location>
</feature>
<dbReference type="CDD" id="cd00190">
    <property type="entry name" value="Tryp_SPc"/>
    <property type="match status" value="1"/>
</dbReference>
<evidence type="ECO:0000256" key="6">
    <source>
        <dbReference type="ARBA" id="ARBA00022696"/>
    </source>
</evidence>
<dbReference type="AlphaFoldDB" id="A0A9P0LH71"/>
<evidence type="ECO:0000256" key="13">
    <source>
        <dbReference type="ARBA" id="ARBA00036045"/>
    </source>
</evidence>
<evidence type="ECO:0000256" key="16">
    <source>
        <dbReference type="ARBA" id="ARBA00040219"/>
    </source>
</evidence>
<keyword evidence="7" id="KW-0378">Hydrolase</keyword>
<evidence type="ECO:0000256" key="10">
    <source>
        <dbReference type="ARBA" id="ARBA00023034"/>
    </source>
</evidence>
<dbReference type="GO" id="GO:0005615">
    <property type="term" value="C:extracellular space"/>
    <property type="evidence" value="ECO:0007669"/>
    <property type="project" value="TreeGrafter"/>
</dbReference>
<dbReference type="FunFam" id="2.40.10.10:FF:000011">
    <property type="entry name" value="Coagulation factor X"/>
    <property type="match status" value="1"/>
</dbReference>
<feature type="chain" id="PRO_5040389451" description="Vitamin K-dependent protein C" evidence="20">
    <location>
        <begin position="25"/>
        <end position="262"/>
    </location>
</feature>
<evidence type="ECO:0000256" key="12">
    <source>
        <dbReference type="ARBA" id="ARBA00023180"/>
    </source>
</evidence>
<dbReference type="PANTHER" id="PTHR24264:SF65">
    <property type="entry name" value="SRCR DOMAIN-CONTAINING PROTEIN"/>
    <property type="match status" value="1"/>
</dbReference>
<reference evidence="22" key="1">
    <citation type="submission" date="2022-03" db="EMBL/GenBank/DDBJ databases">
        <authorList>
            <person name="Sayadi A."/>
        </authorList>
    </citation>
    <scope>NUCLEOTIDE SEQUENCE</scope>
</reference>
<dbReference type="OrthoDB" id="10012881at2759"/>
<dbReference type="GO" id="GO:0005783">
    <property type="term" value="C:endoplasmic reticulum"/>
    <property type="evidence" value="ECO:0007669"/>
    <property type="project" value="UniProtKB-SubCell"/>
</dbReference>
<dbReference type="Pfam" id="PF00089">
    <property type="entry name" value="Trypsin"/>
    <property type="match status" value="1"/>
</dbReference>
<evidence type="ECO:0000256" key="11">
    <source>
        <dbReference type="ARBA" id="ARBA00023157"/>
    </source>
</evidence>
<accession>A0A9P0LH71</accession>